<dbReference type="Gene3D" id="3.40.50.720">
    <property type="entry name" value="NAD(P)-binding Rossmann-like Domain"/>
    <property type="match status" value="1"/>
</dbReference>
<dbReference type="RefSeq" id="WP_025386884.1">
    <property type="nucleotide sequence ID" value="NZ_CP004350.1"/>
</dbReference>
<name>A0ABN4C863_9CORY</name>
<keyword evidence="2" id="KW-0560">Oxidoreductase</keyword>
<dbReference type="PROSITE" id="PS00061">
    <property type="entry name" value="ADH_SHORT"/>
    <property type="match status" value="1"/>
</dbReference>
<proteinExistence type="inferred from homology"/>
<dbReference type="EMBL" id="CP004350">
    <property type="protein sequence ID" value="AHI18750.1"/>
    <property type="molecule type" value="Genomic_DNA"/>
</dbReference>
<dbReference type="InterPro" id="IPR020904">
    <property type="entry name" value="Sc_DH/Rdtase_CS"/>
</dbReference>
<accession>A0ABN4C863</accession>
<dbReference type="Proteomes" id="UP000019226">
    <property type="component" value="Chromosome"/>
</dbReference>
<dbReference type="CDD" id="cd05233">
    <property type="entry name" value="SDR_c"/>
    <property type="match status" value="1"/>
</dbReference>
<dbReference type="GeneID" id="82876382"/>
<dbReference type="InterPro" id="IPR036291">
    <property type="entry name" value="NAD(P)-bd_dom_sf"/>
</dbReference>
<evidence type="ECO:0000313" key="4">
    <source>
        <dbReference type="EMBL" id="AHI18750.1"/>
    </source>
</evidence>
<comment type="similarity">
    <text evidence="1 3">Belongs to the short-chain dehydrogenases/reductases (SDR) family.</text>
</comment>
<dbReference type="PRINTS" id="PR00081">
    <property type="entry name" value="GDHRDH"/>
</dbReference>
<evidence type="ECO:0000313" key="5">
    <source>
        <dbReference type="Proteomes" id="UP000019226"/>
    </source>
</evidence>
<evidence type="ECO:0000256" key="1">
    <source>
        <dbReference type="ARBA" id="ARBA00006484"/>
    </source>
</evidence>
<dbReference type="SUPFAM" id="SSF51735">
    <property type="entry name" value="NAD(P)-binding Rossmann-fold domains"/>
    <property type="match status" value="1"/>
</dbReference>
<dbReference type="PANTHER" id="PTHR43477">
    <property type="entry name" value="DIHYDROANTICAPSIN 7-DEHYDROGENASE"/>
    <property type="match status" value="1"/>
</dbReference>
<organism evidence="4 5">
    <name type="scientific">Corynebacterium casei LMG S-19264</name>
    <dbReference type="NCBI Taxonomy" id="1285583"/>
    <lineage>
        <taxon>Bacteria</taxon>
        <taxon>Bacillati</taxon>
        <taxon>Actinomycetota</taxon>
        <taxon>Actinomycetes</taxon>
        <taxon>Mycobacteriales</taxon>
        <taxon>Corynebacteriaceae</taxon>
        <taxon>Corynebacterium</taxon>
    </lineage>
</organism>
<dbReference type="PANTHER" id="PTHR43477:SF1">
    <property type="entry name" value="DIHYDROANTICAPSIN 7-DEHYDROGENASE"/>
    <property type="match status" value="1"/>
</dbReference>
<keyword evidence="5" id="KW-1185">Reference proteome</keyword>
<reference evidence="5" key="1">
    <citation type="submission" date="2013-02" db="EMBL/GenBank/DDBJ databases">
        <title>The complete genome sequence of Corynebacterium casei LMG S-19264 (=DSM 44701).</title>
        <authorList>
            <person name="Ruckert C."/>
            <person name="Albersmeier A."/>
            <person name="Kalinowski J."/>
        </authorList>
    </citation>
    <scope>NUCLEOTIDE SEQUENCE [LARGE SCALE GENOMIC DNA]</scope>
    <source>
        <strain evidence="5">LMG S-19264</strain>
    </source>
</reference>
<dbReference type="InterPro" id="IPR002347">
    <property type="entry name" value="SDR_fam"/>
</dbReference>
<evidence type="ECO:0000256" key="3">
    <source>
        <dbReference type="RuleBase" id="RU000363"/>
    </source>
</evidence>
<evidence type="ECO:0000256" key="2">
    <source>
        <dbReference type="ARBA" id="ARBA00023002"/>
    </source>
</evidence>
<sequence>MSDQIAPITGKDTIARWLAHPTGGPIIREFLGAMSQGEDVTDKIQNLPLNSLVELSQGKFTQEAADELVRQANGGVIPEESSSAASTDRFTGKTVIVTGAASGIGKATAEQIIAEGGRVIAVDVTADRLEALAQASPEGTIVTVTGDITNDADIESIVKAAGDRIDGLANVAGIMDGMLPLHEVDNDSWERVIAVNVTGTFKLSRSVIAVMLKTGGGSVVNVASEASLRGNAAGTAYTASKHAVVGLTKSAAFLYGPNNIRTNAVAPGPTATGIEGDFKSEFGQKRLGPFMALIPPVTTAEVLAKSITWLLSDDSVNINGQILASDGGWSAQ</sequence>
<dbReference type="PRINTS" id="PR00080">
    <property type="entry name" value="SDRFAMILY"/>
</dbReference>
<dbReference type="InterPro" id="IPR051122">
    <property type="entry name" value="SDR_DHRS6-like"/>
</dbReference>
<protein>
    <submittedName>
        <fullName evidence="4">Short-chain dehydrogenase</fullName>
    </submittedName>
</protein>
<gene>
    <name evidence="4" type="ORF">CCASEI_00825</name>
</gene>
<dbReference type="Pfam" id="PF00106">
    <property type="entry name" value="adh_short"/>
    <property type="match status" value="1"/>
</dbReference>